<dbReference type="Proteomes" id="UP000190774">
    <property type="component" value="Unassembled WGS sequence"/>
</dbReference>
<dbReference type="RefSeq" id="WP_139373306.1">
    <property type="nucleotide sequence ID" value="NZ_FUYE01000011.1"/>
</dbReference>
<dbReference type="AlphaFoldDB" id="A0A1T4YGZ4"/>
<accession>A0A1T4YGZ4</accession>
<feature type="signal peptide" evidence="1">
    <location>
        <begin position="1"/>
        <end position="18"/>
    </location>
</feature>
<keyword evidence="1" id="KW-0732">Signal</keyword>
<feature type="chain" id="PRO_5011984326" evidence="1">
    <location>
        <begin position="19"/>
        <end position="215"/>
    </location>
</feature>
<proteinExistence type="predicted"/>
<protein>
    <submittedName>
        <fullName evidence="2">Uncharacterized protein</fullName>
    </submittedName>
</protein>
<name>A0A1T4YGZ4_9BACT</name>
<dbReference type="STRING" id="48467.SAMN02745166_03259"/>
<dbReference type="OrthoDB" id="274769at2"/>
<reference evidence="3" key="1">
    <citation type="submission" date="2017-02" db="EMBL/GenBank/DDBJ databases">
        <authorList>
            <person name="Varghese N."/>
            <person name="Submissions S."/>
        </authorList>
    </citation>
    <scope>NUCLEOTIDE SEQUENCE [LARGE SCALE GENOMIC DNA]</scope>
    <source>
        <strain evidence="3">ATCC 700200</strain>
    </source>
</reference>
<sequence>MRNLLIGTSLLVLSSLWAADPAELNNLRNSYQSAINRAVKPITDTYLVELTKLRDTYTRNANLEAANSVQLEIDLLNAKTAATVGTVGTLTTVLDAVAVVPANSMEGFKLGSVRRGDVITVSYVSGLWKSDGSIPTENPDAETTDRGDKTRLAIAESPKEGRPGDVIKMVPAHTRDKPFSYTVQTTREDVVLRIHYGGDNPKAPGSVTYKVKVQR</sequence>
<evidence type="ECO:0000256" key="1">
    <source>
        <dbReference type="SAM" id="SignalP"/>
    </source>
</evidence>
<dbReference type="EMBL" id="FUYE01000011">
    <property type="protein sequence ID" value="SKB00930.1"/>
    <property type="molecule type" value="Genomic_DNA"/>
</dbReference>
<evidence type="ECO:0000313" key="2">
    <source>
        <dbReference type="EMBL" id="SKB00930.1"/>
    </source>
</evidence>
<keyword evidence="3" id="KW-1185">Reference proteome</keyword>
<evidence type="ECO:0000313" key="3">
    <source>
        <dbReference type="Proteomes" id="UP000190774"/>
    </source>
</evidence>
<organism evidence="2 3">
    <name type="scientific">Prosthecobacter debontii</name>
    <dbReference type="NCBI Taxonomy" id="48467"/>
    <lineage>
        <taxon>Bacteria</taxon>
        <taxon>Pseudomonadati</taxon>
        <taxon>Verrucomicrobiota</taxon>
        <taxon>Verrucomicrobiia</taxon>
        <taxon>Verrucomicrobiales</taxon>
        <taxon>Verrucomicrobiaceae</taxon>
        <taxon>Prosthecobacter</taxon>
    </lineage>
</organism>
<gene>
    <name evidence="2" type="ORF">SAMN02745166_03259</name>
</gene>